<evidence type="ECO:0000313" key="2">
    <source>
        <dbReference type="WBParaSite" id="ES5_v2.g17252.t1"/>
    </source>
</evidence>
<reference evidence="2" key="1">
    <citation type="submission" date="2022-11" db="UniProtKB">
        <authorList>
            <consortium name="WormBaseParasite"/>
        </authorList>
    </citation>
    <scope>IDENTIFICATION</scope>
</reference>
<name>A0AC34FJ59_9BILA</name>
<accession>A0AC34FJ59</accession>
<evidence type="ECO:0000313" key="1">
    <source>
        <dbReference type="Proteomes" id="UP000887579"/>
    </source>
</evidence>
<dbReference type="WBParaSite" id="ES5_v2.g17252.t1">
    <property type="protein sequence ID" value="ES5_v2.g17252.t1"/>
    <property type="gene ID" value="ES5_v2.g17252"/>
</dbReference>
<proteinExistence type="predicted"/>
<protein>
    <submittedName>
        <fullName evidence="2">Deoxyribonuclease II</fullName>
    </submittedName>
</protein>
<sequence>MDVNMDSLEPSKNDLIGNQQAIAYTLQQYYDNKAIKTNFSYVLYNDQEVSAKEEEETFEKRIDYGHTKGVVFFDKISGFWLIHSLPKFPSNETYIYPSNTKKNGQSILCITFGYEELTKIGTQLFYNHPLIDTSNLAPSMKSENPDLAKVLSKEYKKNSPFSSTLYLQSLKGQQFISFAKTADFNLDLYDSLVAPTLQTPLFVETWRQNSSNSIPLNCNAKYLVLDAITMKVKKTKEFKHTVDHSKLAISTNSNKPYICIGDINRMISQFHRGGGTLSTNITQALKTRNEFLVELADVKKENQNIRKAFNELSK</sequence>
<organism evidence="1 2">
    <name type="scientific">Panagrolaimus sp. ES5</name>
    <dbReference type="NCBI Taxonomy" id="591445"/>
    <lineage>
        <taxon>Eukaryota</taxon>
        <taxon>Metazoa</taxon>
        <taxon>Ecdysozoa</taxon>
        <taxon>Nematoda</taxon>
        <taxon>Chromadorea</taxon>
        <taxon>Rhabditida</taxon>
        <taxon>Tylenchina</taxon>
        <taxon>Panagrolaimomorpha</taxon>
        <taxon>Panagrolaimoidea</taxon>
        <taxon>Panagrolaimidae</taxon>
        <taxon>Panagrolaimus</taxon>
    </lineage>
</organism>
<dbReference type="Proteomes" id="UP000887579">
    <property type="component" value="Unplaced"/>
</dbReference>